<keyword evidence="7" id="KW-0175">Coiled coil</keyword>
<dbReference type="OrthoDB" id="10009520at2759"/>
<evidence type="ECO:0000256" key="4">
    <source>
        <dbReference type="ARBA" id="ARBA00022771"/>
    </source>
</evidence>
<dbReference type="GO" id="GO:0016740">
    <property type="term" value="F:transferase activity"/>
    <property type="evidence" value="ECO:0007669"/>
    <property type="project" value="UniProtKB-KW"/>
</dbReference>
<dbReference type="Gene3D" id="1.20.120.1750">
    <property type="match status" value="1"/>
</dbReference>
<feature type="coiled-coil region" evidence="7">
    <location>
        <begin position="416"/>
        <end position="443"/>
    </location>
</feature>
<dbReference type="GO" id="GO:0008270">
    <property type="term" value="F:zinc ion binding"/>
    <property type="evidence" value="ECO:0007669"/>
    <property type="project" value="UniProtKB-KW"/>
</dbReference>
<proteinExistence type="predicted"/>
<evidence type="ECO:0000256" key="6">
    <source>
        <dbReference type="ARBA" id="ARBA00022833"/>
    </source>
</evidence>
<feature type="compositionally biased region" description="Acidic residues" evidence="8">
    <location>
        <begin position="271"/>
        <end position="290"/>
    </location>
</feature>
<dbReference type="AlphaFoldDB" id="A0A4U0TU24"/>
<keyword evidence="4" id="KW-0863">Zinc-finger</keyword>
<evidence type="ECO:0000256" key="3">
    <source>
        <dbReference type="ARBA" id="ARBA00022737"/>
    </source>
</evidence>
<evidence type="ECO:0000256" key="7">
    <source>
        <dbReference type="SAM" id="Coils"/>
    </source>
</evidence>
<keyword evidence="5" id="KW-0833">Ubl conjugation pathway</keyword>
<evidence type="ECO:0000256" key="1">
    <source>
        <dbReference type="ARBA" id="ARBA00022679"/>
    </source>
</evidence>
<sequence length="510" mass="57794">MASYLECSVCLEDRPTSSFNPNHSVEGNPICTVCADDTIVPLFQQALQFEYAWPPRYGNQEFSAAAFHDHLGEAFLRQYRQREREYQTLPSDRIYCRNRVLVNETNPTALTEEQINEAGARDLPTDFCGHFNGNKPAVPQDATSLGCRNCGGSICPKCFEPLISSARSHACRPETTNPQETPTNDFAGQTRGRDYQLCPNPACKLPIYLGEGCNHCICPSGTCRTEFCFICGTPAVDRSGHWDDGQPCPRFNQPGDAGALYDDWADDIEMEDDETEDEEGDDEMEDDDDNPEFHGNDRITLTINFEPQLLQTLQDPAIIAHIAGPPEGTSWYEADTHPDYDLGAAYLSMERYLLNTAWNLVEDSNLSENARTSIIRLLRCILVVQFQAPDLPARYRADYDQQETHAPGSTWPRFLANSLTEELDEHIEAYMELEDELLQYFRANRETGRARIPLDVSYLLVAMEFVRAHRETFWEDTRRLIAGIEAEIEEEAAEARTENDEEDMEMTDAE</sequence>
<dbReference type="EMBL" id="NAJL01000033">
    <property type="protein sequence ID" value="TKA25760.1"/>
    <property type="molecule type" value="Genomic_DNA"/>
</dbReference>
<keyword evidence="6" id="KW-0862">Zinc</keyword>
<evidence type="ECO:0000256" key="2">
    <source>
        <dbReference type="ARBA" id="ARBA00022723"/>
    </source>
</evidence>
<dbReference type="Proteomes" id="UP000308549">
    <property type="component" value="Unassembled WGS sequence"/>
</dbReference>
<evidence type="ECO:0000313" key="11">
    <source>
        <dbReference type="Proteomes" id="UP000308549"/>
    </source>
</evidence>
<feature type="region of interest" description="Disordered" evidence="8">
    <location>
        <begin position="490"/>
        <end position="510"/>
    </location>
</feature>
<evidence type="ECO:0000256" key="8">
    <source>
        <dbReference type="SAM" id="MobiDB-lite"/>
    </source>
</evidence>
<dbReference type="Pfam" id="PF01485">
    <property type="entry name" value="IBR"/>
    <property type="match status" value="1"/>
</dbReference>
<organism evidence="10 11">
    <name type="scientific">Salinomyces thailandicus</name>
    <dbReference type="NCBI Taxonomy" id="706561"/>
    <lineage>
        <taxon>Eukaryota</taxon>
        <taxon>Fungi</taxon>
        <taxon>Dikarya</taxon>
        <taxon>Ascomycota</taxon>
        <taxon>Pezizomycotina</taxon>
        <taxon>Dothideomycetes</taxon>
        <taxon>Dothideomycetidae</taxon>
        <taxon>Mycosphaerellales</taxon>
        <taxon>Teratosphaeriaceae</taxon>
        <taxon>Salinomyces</taxon>
    </lineage>
</organism>
<evidence type="ECO:0000259" key="9">
    <source>
        <dbReference type="PROSITE" id="PS51873"/>
    </source>
</evidence>
<dbReference type="SUPFAM" id="SSF57850">
    <property type="entry name" value="RING/U-box"/>
    <property type="match status" value="1"/>
</dbReference>
<name>A0A4U0TU24_9PEZI</name>
<protein>
    <recommendedName>
        <fullName evidence="9">RING-type domain-containing protein</fullName>
    </recommendedName>
</protein>
<dbReference type="InterPro" id="IPR044066">
    <property type="entry name" value="TRIAD_supradom"/>
</dbReference>
<reference evidence="10 11" key="1">
    <citation type="submission" date="2017-03" db="EMBL/GenBank/DDBJ databases">
        <title>Genomes of endolithic fungi from Antarctica.</title>
        <authorList>
            <person name="Coleine C."/>
            <person name="Masonjones S."/>
            <person name="Stajich J.E."/>
        </authorList>
    </citation>
    <scope>NUCLEOTIDE SEQUENCE [LARGE SCALE GENOMIC DNA]</scope>
    <source>
        <strain evidence="10 11">CCFEE 6315</strain>
    </source>
</reference>
<evidence type="ECO:0000256" key="5">
    <source>
        <dbReference type="ARBA" id="ARBA00022786"/>
    </source>
</evidence>
<keyword evidence="11" id="KW-1185">Reference proteome</keyword>
<evidence type="ECO:0000313" key="10">
    <source>
        <dbReference type="EMBL" id="TKA25760.1"/>
    </source>
</evidence>
<feature type="region of interest" description="Disordered" evidence="8">
    <location>
        <begin position="271"/>
        <end position="293"/>
    </location>
</feature>
<keyword evidence="3" id="KW-0677">Repeat</keyword>
<feature type="compositionally biased region" description="Acidic residues" evidence="8">
    <location>
        <begin position="499"/>
        <end position="510"/>
    </location>
</feature>
<dbReference type="InterPro" id="IPR002867">
    <property type="entry name" value="IBR_dom"/>
</dbReference>
<dbReference type="CDD" id="cd20336">
    <property type="entry name" value="Rcat_RBR"/>
    <property type="match status" value="1"/>
</dbReference>
<keyword evidence="1" id="KW-0808">Transferase</keyword>
<feature type="domain" description="RING-type" evidence="9">
    <location>
        <begin position="3"/>
        <end position="252"/>
    </location>
</feature>
<keyword evidence="2" id="KW-0479">Metal-binding</keyword>
<comment type="caution">
    <text evidence="10">The sequence shown here is derived from an EMBL/GenBank/DDBJ whole genome shotgun (WGS) entry which is preliminary data.</text>
</comment>
<gene>
    <name evidence="10" type="ORF">B0A50_05857</name>
</gene>
<accession>A0A4U0TU24</accession>
<dbReference type="PROSITE" id="PS51873">
    <property type="entry name" value="TRIAD"/>
    <property type="match status" value="1"/>
</dbReference>